<protein>
    <submittedName>
        <fullName evidence="1">Putative alpha/beta-glucosidase agdC</fullName>
    </submittedName>
</protein>
<name>A0A0A9Y6Z4_LYGHE</name>
<feature type="non-terminal residue" evidence="1">
    <location>
        <position position="1"/>
    </location>
</feature>
<organism evidence="1">
    <name type="scientific">Lygus hesperus</name>
    <name type="common">Western plant bug</name>
    <dbReference type="NCBI Taxonomy" id="30085"/>
    <lineage>
        <taxon>Eukaryota</taxon>
        <taxon>Metazoa</taxon>
        <taxon>Ecdysozoa</taxon>
        <taxon>Arthropoda</taxon>
        <taxon>Hexapoda</taxon>
        <taxon>Insecta</taxon>
        <taxon>Pterygota</taxon>
        <taxon>Neoptera</taxon>
        <taxon>Paraneoptera</taxon>
        <taxon>Hemiptera</taxon>
        <taxon>Heteroptera</taxon>
        <taxon>Panheteroptera</taxon>
        <taxon>Cimicomorpha</taxon>
        <taxon>Miridae</taxon>
        <taxon>Mirini</taxon>
        <taxon>Lygus</taxon>
    </lineage>
</organism>
<proteinExistence type="predicted"/>
<dbReference type="Pfam" id="PF03564">
    <property type="entry name" value="DUF1759"/>
    <property type="match status" value="1"/>
</dbReference>
<accession>A0A0A9Y6Z4</accession>
<reference evidence="1" key="2">
    <citation type="submission" date="2014-07" db="EMBL/GenBank/DDBJ databases">
        <authorList>
            <person name="Hull J."/>
        </authorList>
    </citation>
    <scope>NUCLEOTIDE SEQUENCE</scope>
</reference>
<feature type="non-terminal residue" evidence="1">
    <location>
        <position position="206"/>
    </location>
</feature>
<dbReference type="PANTHER" id="PTHR22954:SF3">
    <property type="entry name" value="PROTEIN CBG08539"/>
    <property type="match status" value="1"/>
</dbReference>
<dbReference type="PANTHER" id="PTHR22954">
    <property type="entry name" value="RETROVIRAL PROTEASE-RELATED"/>
    <property type="match status" value="1"/>
</dbReference>
<dbReference type="AlphaFoldDB" id="A0A0A9Y6Z4"/>
<sequence length="206" mass="23429">TGRLDSLRLVDQNIQEALLDGDVSDDILEAELVGANEYDRAVLEVQLLAEARKEREKPKSEGSASLVSAHSMLVGGGVHTRYQLPKIEWVKFGGDVKDWLRFWSQFEIVHEDESLKPQQKYHYLVQATIPGSRAREIVESFPPTKESYAKAVASLQSRFGREDLLVEHYQRELLKLVVQNIVQKGKVPLSQVYDKIETQINNLETL</sequence>
<evidence type="ECO:0000313" key="1">
    <source>
        <dbReference type="EMBL" id="JAG27401.1"/>
    </source>
</evidence>
<reference evidence="1" key="1">
    <citation type="journal article" date="2014" name="PLoS ONE">
        <title>Transcriptome-Based Identification of ABC Transporters in the Western Tarnished Plant Bug Lygus hesperus.</title>
        <authorList>
            <person name="Hull J.J."/>
            <person name="Chaney K."/>
            <person name="Geib S.M."/>
            <person name="Fabrick J.A."/>
            <person name="Brent C.S."/>
            <person name="Walsh D."/>
            <person name="Lavine L.C."/>
        </authorList>
    </citation>
    <scope>NUCLEOTIDE SEQUENCE</scope>
</reference>
<dbReference type="InterPro" id="IPR005312">
    <property type="entry name" value="DUF1759"/>
</dbReference>
<dbReference type="EMBL" id="GBHO01016203">
    <property type="protein sequence ID" value="JAG27401.1"/>
    <property type="molecule type" value="Transcribed_RNA"/>
</dbReference>
<gene>
    <name evidence="1" type="primary">agdC</name>
    <name evidence="1" type="ORF">CM83_2333</name>
</gene>